<evidence type="ECO:0000256" key="1">
    <source>
        <dbReference type="SAM" id="SignalP"/>
    </source>
</evidence>
<sequence>MWMLLLSSGALCVVDASCACAYRLPVLLELYDATNGAEWVRPWNMTDVNALCSFRWCRMR</sequence>
<accession>A0A0S4IXG7</accession>
<organism evidence="2 3">
    <name type="scientific">Bodo saltans</name>
    <name type="common">Flagellated protozoan</name>
    <dbReference type="NCBI Taxonomy" id="75058"/>
    <lineage>
        <taxon>Eukaryota</taxon>
        <taxon>Discoba</taxon>
        <taxon>Euglenozoa</taxon>
        <taxon>Kinetoplastea</taxon>
        <taxon>Metakinetoplastina</taxon>
        <taxon>Eubodonida</taxon>
        <taxon>Bodonidae</taxon>
        <taxon>Bodo</taxon>
    </lineage>
</organism>
<dbReference type="VEuPathDB" id="TriTrypDB:BSAL_63555"/>
<protein>
    <submittedName>
        <fullName evidence="2">GP46-like surface antigen, putative</fullName>
    </submittedName>
</protein>
<gene>
    <name evidence="2" type="ORF">BSAL_63555</name>
</gene>
<dbReference type="AlphaFoldDB" id="A0A0S4IXG7"/>
<evidence type="ECO:0000313" key="3">
    <source>
        <dbReference type="Proteomes" id="UP000051952"/>
    </source>
</evidence>
<reference evidence="3" key="1">
    <citation type="submission" date="2015-09" db="EMBL/GenBank/DDBJ databases">
        <authorList>
            <consortium name="Pathogen Informatics"/>
        </authorList>
    </citation>
    <scope>NUCLEOTIDE SEQUENCE [LARGE SCALE GENOMIC DNA]</scope>
    <source>
        <strain evidence="3">Lake Konstanz</strain>
    </source>
</reference>
<keyword evidence="3" id="KW-1185">Reference proteome</keyword>
<evidence type="ECO:0000313" key="2">
    <source>
        <dbReference type="EMBL" id="CUF55939.1"/>
    </source>
</evidence>
<name>A0A0S4IXG7_BODSA</name>
<dbReference type="EMBL" id="CYKH01000353">
    <property type="protein sequence ID" value="CUF55939.1"/>
    <property type="molecule type" value="Genomic_DNA"/>
</dbReference>
<proteinExistence type="predicted"/>
<dbReference type="Proteomes" id="UP000051952">
    <property type="component" value="Unassembled WGS sequence"/>
</dbReference>
<keyword evidence="1" id="KW-0732">Signal</keyword>
<feature type="chain" id="PRO_5006621704" evidence="1">
    <location>
        <begin position="17"/>
        <end position="60"/>
    </location>
</feature>
<feature type="signal peptide" evidence="1">
    <location>
        <begin position="1"/>
        <end position="16"/>
    </location>
</feature>